<evidence type="ECO:0000313" key="4">
    <source>
        <dbReference type="EMBL" id="MBK4778819.1"/>
    </source>
</evidence>
<sequence length="426" mass="49121">MLIGLRIISILFDLFLATVLFYRPISKSKQSKETLLVLCCCFLFHVALVFLFLESRVFLVSNLLLSIVESSLVGLYFGYSFRDSSFWIFLQTSLTLLAGAVLNQAIQLFLPLSKVSKNLGLISGYLAISFLFSTIITLVLRQLFRTHQKLGMATSKRNWLYQFIVPILSIIFAFTVSAIQGQVFGPDYLSVISLLSLIVLSFSSLYFTLHLSQQQHAYYQNKLDKEQLQFQLRETQQSQEEYQRLQSLRHDLKNKHLTLLALLEENPDEAKEYLHSLTDSISGKQTFYSKNPTINFLLNQKLHNVEDEIELEIDCFVPQELSIQPDILAVILGNCLDNGISACLRITDKSERILALNIRYFQQNLFISINNTFNEQEQETRKTRQRDGWGLRNVDALVQEYQGTIKRFKENGHYRTEILLPSPINE</sequence>
<protein>
    <submittedName>
        <fullName evidence="5">GHKL domain-containing protein</fullName>
    </submittedName>
    <submittedName>
        <fullName evidence="4">Histidine kinase</fullName>
    </submittedName>
</protein>
<keyword evidence="4" id="KW-0808">Transferase</keyword>
<dbReference type="Proteomes" id="UP001138780">
    <property type="component" value="Unassembled WGS sequence"/>
</dbReference>
<reference evidence="5 6" key="2">
    <citation type="submission" date="2021-03" db="EMBL/GenBank/DDBJ databases">
        <title>Human Oral Microbial Genomes.</title>
        <authorList>
            <person name="Johnston C.D."/>
            <person name="Chen T."/>
            <person name="Dewhirst F.E."/>
        </authorList>
    </citation>
    <scope>NUCLEOTIDE SEQUENCE [LARGE SCALE GENOMIC DNA]</scope>
    <source>
        <strain evidence="5 6">CCUG 66490</strain>
    </source>
</reference>
<dbReference type="RefSeq" id="WP_200771983.1">
    <property type="nucleotide sequence ID" value="NZ_CP072329.1"/>
</dbReference>
<keyword evidence="2" id="KW-1133">Transmembrane helix</keyword>
<organism evidence="4 7">
    <name type="scientific">Streptococcus lactarius</name>
    <dbReference type="NCBI Taxonomy" id="684066"/>
    <lineage>
        <taxon>Bacteria</taxon>
        <taxon>Bacillati</taxon>
        <taxon>Bacillota</taxon>
        <taxon>Bacilli</taxon>
        <taxon>Lactobacillales</taxon>
        <taxon>Streptococcaceae</taxon>
        <taxon>Streptococcus</taxon>
    </lineage>
</organism>
<dbReference type="Proteomes" id="UP000676511">
    <property type="component" value="Chromosome"/>
</dbReference>
<evidence type="ECO:0000313" key="6">
    <source>
        <dbReference type="Proteomes" id="UP000676511"/>
    </source>
</evidence>
<feature type="transmembrane region" description="Helical" evidence="2">
    <location>
        <begin position="34"/>
        <end position="53"/>
    </location>
</feature>
<evidence type="ECO:0000256" key="1">
    <source>
        <dbReference type="SAM" id="Coils"/>
    </source>
</evidence>
<feature type="transmembrane region" description="Helical" evidence="2">
    <location>
        <begin position="122"/>
        <end position="140"/>
    </location>
</feature>
<dbReference type="GO" id="GO:0016301">
    <property type="term" value="F:kinase activity"/>
    <property type="evidence" value="ECO:0007669"/>
    <property type="project" value="UniProtKB-KW"/>
</dbReference>
<feature type="transmembrane region" description="Helical" evidence="2">
    <location>
        <begin position="6"/>
        <end position="22"/>
    </location>
</feature>
<keyword evidence="6" id="KW-1185">Reference proteome</keyword>
<keyword evidence="2" id="KW-0812">Transmembrane</keyword>
<feature type="domain" description="Sensor histidine kinase NatK-like C-terminal" evidence="3">
    <location>
        <begin position="328"/>
        <end position="421"/>
    </location>
</feature>
<feature type="transmembrane region" description="Helical" evidence="2">
    <location>
        <begin position="188"/>
        <end position="209"/>
    </location>
</feature>
<dbReference type="SUPFAM" id="SSF55874">
    <property type="entry name" value="ATPase domain of HSP90 chaperone/DNA topoisomerase II/histidine kinase"/>
    <property type="match status" value="1"/>
</dbReference>
<dbReference type="AlphaFoldDB" id="A0A9X1BC59"/>
<dbReference type="PANTHER" id="PTHR40448">
    <property type="entry name" value="TWO-COMPONENT SENSOR HISTIDINE KINASE"/>
    <property type="match status" value="1"/>
</dbReference>
<proteinExistence type="predicted"/>
<evidence type="ECO:0000313" key="7">
    <source>
        <dbReference type="Proteomes" id="UP001138780"/>
    </source>
</evidence>
<dbReference type="EMBL" id="CP072329">
    <property type="protein sequence ID" value="QUB39705.1"/>
    <property type="molecule type" value="Genomic_DNA"/>
</dbReference>
<feature type="transmembrane region" description="Helical" evidence="2">
    <location>
        <begin position="160"/>
        <end position="182"/>
    </location>
</feature>
<name>A0A9X1BC59_9STRE</name>
<gene>
    <name evidence="4" type="ORF">BTU61_01150</name>
    <name evidence="5" type="ORF">J4854_04475</name>
</gene>
<feature type="transmembrane region" description="Helical" evidence="2">
    <location>
        <begin position="86"/>
        <end position="110"/>
    </location>
</feature>
<evidence type="ECO:0000259" key="3">
    <source>
        <dbReference type="Pfam" id="PF14501"/>
    </source>
</evidence>
<dbReference type="GO" id="GO:0042802">
    <property type="term" value="F:identical protein binding"/>
    <property type="evidence" value="ECO:0007669"/>
    <property type="project" value="TreeGrafter"/>
</dbReference>
<accession>A0A9X1BC59</accession>
<dbReference type="InterPro" id="IPR036890">
    <property type="entry name" value="HATPase_C_sf"/>
</dbReference>
<dbReference type="InterPro" id="IPR032834">
    <property type="entry name" value="NatK-like_C"/>
</dbReference>
<keyword evidence="2" id="KW-0472">Membrane</keyword>
<evidence type="ECO:0000256" key="2">
    <source>
        <dbReference type="SAM" id="Phobius"/>
    </source>
</evidence>
<dbReference type="Gene3D" id="3.30.565.10">
    <property type="entry name" value="Histidine kinase-like ATPase, C-terminal domain"/>
    <property type="match status" value="1"/>
</dbReference>
<feature type="coiled-coil region" evidence="1">
    <location>
        <begin position="225"/>
        <end position="255"/>
    </location>
</feature>
<keyword evidence="1" id="KW-0175">Coiled coil</keyword>
<feature type="transmembrane region" description="Helical" evidence="2">
    <location>
        <begin position="59"/>
        <end position="79"/>
    </location>
</feature>
<dbReference type="EMBL" id="MRXX01000001">
    <property type="protein sequence ID" value="MBK4778819.1"/>
    <property type="molecule type" value="Genomic_DNA"/>
</dbReference>
<evidence type="ECO:0000313" key="5">
    <source>
        <dbReference type="EMBL" id="QUB39705.1"/>
    </source>
</evidence>
<reference evidence="4" key="1">
    <citation type="submission" date="2016-12" db="EMBL/GenBank/DDBJ databases">
        <title>Draft genome of Streptococcus lactarius CCUG 66490T type strain.</title>
        <authorList>
            <person name="Salva-Serra F."/>
            <person name="Engstrom-Jakobsson H."/>
            <person name="Thorell K."/>
            <person name="Gomila M."/>
            <person name="Gonzales-Siles L."/>
            <person name="Busquets A."/>
            <person name="Jaen-Luchoro D."/>
            <person name="Karlsson R."/>
            <person name="Kristiansson E."/>
            <person name="Moore E."/>
        </authorList>
    </citation>
    <scope>NUCLEOTIDE SEQUENCE</scope>
    <source>
        <strain evidence="4">CCUG 66490</strain>
    </source>
</reference>
<dbReference type="PANTHER" id="PTHR40448:SF1">
    <property type="entry name" value="TWO-COMPONENT SENSOR HISTIDINE KINASE"/>
    <property type="match status" value="1"/>
</dbReference>
<dbReference type="Pfam" id="PF14501">
    <property type="entry name" value="HATPase_c_5"/>
    <property type="match status" value="1"/>
</dbReference>
<keyword evidence="4" id="KW-0418">Kinase</keyword>